<name>A0A2T0KP79_9ACTN</name>
<evidence type="ECO:0000256" key="1">
    <source>
        <dbReference type="ARBA" id="ARBA00006295"/>
    </source>
</evidence>
<dbReference type="Gene3D" id="1.10.10.2830">
    <property type="match status" value="1"/>
</dbReference>
<dbReference type="EMBL" id="PVMZ01000001">
    <property type="protein sequence ID" value="PRX25547.1"/>
    <property type="molecule type" value="Genomic_DNA"/>
</dbReference>
<dbReference type="PANTHER" id="PTHR33375">
    <property type="entry name" value="CHROMOSOME-PARTITIONING PROTEIN PARB-RELATED"/>
    <property type="match status" value="1"/>
</dbReference>
<dbReference type="InterPro" id="IPR050336">
    <property type="entry name" value="Chromosome_partition/occlusion"/>
</dbReference>
<dbReference type="SUPFAM" id="SSF110849">
    <property type="entry name" value="ParB/Sulfiredoxin"/>
    <property type="match status" value="1"/>
</dbReference>
<comment type="similarity">
    <text evidence="1">Belongs to the ParB family.</text>
</comment>
<dbReference type="InterPro" id="IPR041468">
    <property type="entry name" value="HTH_ParB/Spo0J"/>
</dbReference>
<dbReference type="AlphaFoldDB" id="A0A2T0KP79"/>
<accession>A0A2T0KP79</accession>
<dbReference type="SUPFAM" id="SSF109709">
    <property type="entry name" value="KorB DNA-binding domain-like"/>
    <property type="match status" value="1"/>
</dbReference>
<dbReference type="RefSeq" id="WP_170153717.1">
    <property type="nucleotide sequence ID" value="NZ_BOMO01000024.1"/>
</dbReference>
<evidence type="ECO:0000259" key="3">
    <source>
        <dbReference type="SMART" id="SM00470"/>
    </source>
</evidence>
<dbReference type="Pfam" id="PF02195">
    <property type="entry name" value="ParB_N"/>
    <property type="match status" value="1"/>
</dbReference>
<dbReference type="GO" id="GO:0007059">
    <property type="term" value="P:chromosome segregation"/>
    <property type="evidence" value="ECO:0007669"/>
    <property type="project" value="UniProtKB-KW"/>
</dbReference>
<protein>
    <submittedName>
        <fullName evidence="4">ParB family chromosome partitioning protein</fullName>
    </submittedName>
</protein>
<reference evidence="4 5" key="1">
    <citation type="submission" date="2018-03" db="EMBL/GenBank/DDBJ databases">
        <title>Genomic Encyclopedia of Archaeal and Bacterial Type Strains, Phase II (KMG-II): from individual species to whole genera.</title>
        <authorList>
            <person name="Goeker M."/>
        </authorList>
    </citation>
    <scope>NUCLEOTIDE SEQUENCE [LARGE SCALE GENOMIC DNA]</scope>
    <source>
        <strain evidence="4 5">DSM 43146</strain>
    </source>
</reference>
<dbReference type="InterPro" id="IPR003115">
    <property type="entry name" value="ParB_N"/>
</dbReference>
<dbReference type="InterPro" id="IPR036086">
    <property type="entry name" value="ParB/Sulfiredoxin_sf"/>
</dbReference>
<dbReference type="Proteomes" id="UP000239415">
    <property type="component" value="Unassembled WGS sequence"/>
</dbReference>
<organism evidence="4 5">
    <name type="scientific">Actinoplanes italicus</name>
    <dbReference type="NCBI Taxonomy" id="113567"/>
    <lineage>
        <taxon>Bacteria</taxon>
        <taxon>Bacillati</taxon>
        <taxon>Actinomycetota</taxon>
        <taxon>Actinomycetes</taxon>
        <taxon>Micromonosporales</taxon>
        <taxon>Micromonosporaceae</taxon>
        <taxon>Actinoplanes</taxon>
    </lineage>
</organism>
<evidence type="ECO:0000256" key="2">
    <source>
        <dbReference type="ARBA" id="ARBA00022829"/>
    </source>
</evidence>
<evidence type="ECO:0000313" key="4">
    <source>
        <dbReference type="EMBL" id="PRX25547.1"/>
    </source>
</evidence>
<sequence>MAVKKPVLRTIPVARIERDPDQPREEFDELKLAELAVSMRKNGQLQPIAVRKTDRSGHYMVVVGERRWRASQMPDEDITRLTKIPAEDLAPTLAELHAMVWDLDADAAFVAQVAENVNRVDMNHMEEAKAYARLKEKGWEVVDIAELYGKSAPYVGWRIDLLGLVPELQELVAKGQLGVNAAWYVHRLSPDQQRVFLKKFARGDFSSASDAEAYAKACREVEMQESFFELDESAHSEEEQEKIRTERKKVVGKIDQLAKAGEILQELGAMEVEDLARLLAGAEGGIGAYEQRIAHLTGAARKLSTNLRRAKALAAAVTVDLNPEAIVVEVPTELVDLTPVPETV</sequence>
<dbReference type="PANTHER" id="PTHR33375:SF1">
    <property type="entry name" value="CHROMOSOME-PARTITIONING PROTEIN PARB-RELATED"/>
    <property type="match status" value="1"/>
</dbReference>
<dbReference type="Pfam" id="PF17762">
    <property type="entry name" value="HTH_ParB"/>
    <property type="match status" value="1"/>
</dbReference>
<dbReference type="InterPro" id="IPR004437">
    <property type="entry name" value="ParB/RepB/Spo0J"/>
</dbReference>
<keyword evidence="5" id="KW-1185">Reference proteome</keyword>
<dbReference type="NCBIfam" id="TIGR00180">
    <property type="entry name" value="parB_part"/>
    <property type="match status" value="1"/>
</dbReference>
<dbReference type="GO" id="GO:0005694">
    <property type="term" value="C:chromosome"/>
    <property type="evidence" value="ECO:0007669"/>
    <property type="project" value="TreeGrafter"/>
</dbReference>
<proteinExistence type="inferred from homology"/>
<evidence type="ECO:0000313" key="5">
    <source>
        <dbReference type="Proteomes" id="UP000239415"/>
    </source>
</evidence>
<dbReference type="GO" id="GO:0045881">
    <property type="term" value="P:positive regulation of sporulation resulting in formation of a cellular spore"/>
    <property type="evidence" value="ECO:0007669"/>
    <property type="project" value="TreeGrafter"/>
</dbReference>
<dbReference type="SMART" id="SM00470">
    <property type="entry name" value="ParB"/>
    <property type="match status" value="1"/>
</dbReference>
<comment type="caution">
    <text evidence="4">The sequence shown here is derived from an EMBL/GenBank/DDBJ whole genome shotgun (WGS) entry which is preliminary data.</text>
</comment>
<gene>
    <name evidence="4" type="ORF">CLV67_101264</name>
</gene>
<dbReference type="GO" id="GO:0003677">
    <property type="term" value="F:DNA binding"/>
    <property type="evidence" value="ECO:0007669"/>
    <property type="project" value="InterPro"/>
</dbReference>
<feature type="domain" description="ParB-like N-terminal" evidence="3">
    <location>
        <begin position="9"/>
        <end position="117"/>
    </location>
</feature>
<keyword evidence="2" id="KW-0159">Chromosome partition</keyword>
<dbReference type="Gene3D" id="3.90.1530.30">
    <property type="match status" value="1"/>
</dbReference>